<reference evidence="4" key="1">
    <citation type="submission" date="2021-02" db="EMBL/GenBank/DDBJ databases">
        <title>Genome-Resolved Metagenomics of a Microbial Community Performing Photosynthetic Biological Nutrient Removal.</title>
        <authorList>
            <person name="Mcdaniel E.A."/>
        </authorList>
    </citation>
    <scope>NUCLEOTIDE SEQUENCE</scope>
    <source>
        <strain evidence="4">UWPOB_OBS1</strain>
    </source>
</reference>
<feature type="domain" description="VOC" evidence="3">
    <location>
        <begin position="12"/>
        <end position="140"/>
    </location>
</feature>
<dbReference type="Pfam" id="PF13669">
    <property type="entry name" value="Glyoxalase_4"/>
    <property type="match status" value="1"/>
</dbReference>
<dbReference type="InterPro" id="IPR051785">
    <property type="entry name" value="MMCE/EMCE_epimerase"/>
</dbReference>
<dbReference type="GO" id="GO:0046872">
    <property type="term" value="F:metal ion binding"/>
    <property type="evidence" value="ECO:0007669"/>
    <property type="project" value="UniProtKB-KW"/>
</dbReference>
<name>A0A8J7PR58_9BACT</name>
<dbReference type="InterPro" id="IPR037523">
    <property type="entry name" value="VOC_core"/>
</dbReference>
<evidence type="ECO:0000256" key="2">
    <source>
        <dbReference type="ARBA" id="ARBA00022723"/>
    </source>
</evidence>
<dbReference type="Proteomes" id="UP000664277">
    <property type="component" value="Unassembled WGS sequence"/>
</dbReference>
<dbReference type="GO" id="GO:0046491">
    <property type="term" value="P:L-methylmalonyl-CoA metabolic process"/>
    <property type="evidence" value="ECO:0007669"/>
    <property type="project" value="TreeGrafter"/>
</dbReference>
<dbReference type="PANTHER" id="PTHR43048">
    <property type="entry name" value="METHYLMALONYL-COA EPIMERASE"/>
    <property type="match status" value="1"/>
</dbReference>
<evidence type="ECO:0000313" key="4">
    <source>
        <dbReference type="EMBL" id="MBN8662822.1"/>
    </source>
</evidence>
<evidence type="ECO:0000259" key="3">
    <source>
        <dbReference type="PROSITE" id="PS51819"/>
    </source>
</evidence>
<dbReference type="InterPro" id="IPR029068">
    <property type="entry name" value="Glyas_Bleomycin-R_OHBP_Dase"/>
</dbReference>
<dbReference type="AlphaFoldDB" id="A0A8J7PR58"/>
<dbReference type="PROSITE" id="PS51819">
    <property type="entry name" value="VOC"/>
    <property type="match status" value="1"/>
</dbReference>
<dbReference type="Gene3D" id="3.10.180.10">
    <property type="entry name" value="2,3-Dihydroxybiphenyl 1,2-Dioxygenase, domain 1"/>
    <property type="match status" value="1"/>
</dbReference>
<protein>
    <submittedName>
        <fullName evidence="4">Methylmalonyl-CoA epimerase</fullName>
        <ecNumber evidence="4">5.1.99.1</ecNumber>
    </submittedName>
</protein>
<dbReference type="InterPro" id="IPR017515">
    <property type="entry name" value="MeMalonyl-CoA_epimerase"/>
</dbReference>
<gene>
    <name evidence="4" type="primary">mce</name>
    <name evidence="4" type="ORF">J0M35_20815</name>
</gene>
<evidence type="ECO:0000256" key="1">
    <source>
        <dbReference type="ARBA" id="ARBA00009308"/>
    </source>
</evidence>
<dbReference type="CDD" id="cd07249">
    <property type="entry name" value="MMCE"/>
    <property type="match status" value="1"/>
</dbReference>
<accession>A0A8J7PR58</accession>
<proteinExistence type="inferred from homology"/>
<dbReference type="PANTHER" id="PTHR43048:SF3">
    <property type="entry name" value="METHYLMALONYL-COA EPIMERASE, MITOCHONDRIAL"/>
    <property type="match status" value="1"/>
</dbReference>
<dbReference type="EC" id="5.1.99.1" evidence="4"/>
<keyword evidence="2" id="KW-0479">Metal-binding</keyword>
<comment type="similarity">
    <text evidence="1">Belongs to the methylmalonyl-CoA epimerase family.</text>
</comment>
<keyword evidence="4" id="KW-0413">Isomerase</keyword>
<dbReference type="SUPFAM" id="SSF54593">
    <property type="entry name" value="Glyoxalase/Bleomycin resistance protein/Dihydroxybiphenyl dioxygenase"/>
    <property type="match status" value="1"/>
</dbReference>
<dbReference type="GO" id="GO:0004493">
    <property type="term" value="F:methylmalonyl-CoA epimerase activity"/>
    <property type="evidence" value="ECO:0007669"/>
    <property type="project" value="UniProtKB-EC"/>
</dbReference>
<organism evidence="4 5">
    <name type="scientific">Candidatus Obscuribacter phosphatis</name>
    <dbReference type="NCBI Taxonomy" id="1906157"/>
    <lineage>
        <taxon>Bacteria</taxon>
        <taxon>Bacillati</taxon>
        <taxon>Candidatus Melainabacteria</taxon>
        <taxon>Candidatus Obscuribacterales</taxon>
        <taxon>Candidatus Obscuribacteraceae</taxon>
        <taxon>Candidatus Obscuribacter</taxon>
    </lineage>
</organism>
<evidence type="ECO:0000313" key="5">
    <source>
        <dbReference type="Proteomes" id="UP000664277"/>
    </source>
</evidence>
<comment type="caution">
    <text evidence="4">The sequence shown here is derived from an EMBL/GenBank/DDBJ whole genome shotgun (WGS) entry which is preliminary data.</text>
</comment>
<sequence length="142" mass="15544">MHTQNETKDGKRLDHIAIAVENLEESLVFYKENLGLTLLDIEVVEEQGVRVAKLCTGNTHIELLEPLSPETPVGKFLAKNGPGLHHICLGVKDIKADLDLLKKRNTRLINDEPRIGAGGAQIAFVHPKATGGVLLELSQPQE</sequence>
<dbReference type="NCBIfam" id="TIGR03081">
    <property type="entry name" value="metmalonyl_epim"/>
    <property type="match status" value="1"/>
</dbReference>
<dbReference type="EMBL" id="JAFLCK010000056">
    <property type="protein sequence ID" value="MBN8662822.1"/>
    <property type="molecule type" value="Genomic_DNA"/>
</dbReference>